<dbReference type="PANTHER" id="PTHR42913:SF3">
    <property type="entry name" value="64 KDA MITOCHONDRIAL NADH DEHYDROGENASE (EUROFUNG)"/>
    <property type="match status" value="1"/>
</dbReference>
<dbReference type="EMBL" id="CP080096">
    <property type="protein sequence ID" value="QYD72321.1"/>
    <property type="molecule type" value="Genomic_DNA"/>
</dbReference>
<feature type="transmembrane region" description="Helical" evidence="6">
    <location>
        <begin position="417"/>
        <end position="437"/>
    </location>
</feature>
<organism evidence="8 9">
    <name type="scientific">Paraburkholderia edwinii</name>
    <dbReference type="NCBI Taxonomy" id="2861782"/>
    <lineage>
        <taxon>Bacteria</taxon>
        <taxon>Pseudomonadati</taxon>
        <taxon>Pseudomonadota</taxon>
        <taxon>Betaproteobacteria</taxon>
        <taxon>Burkholderiales</taxon>
        <taxon>Burkholderiaceae</taxon>
        <taxon>Paraburkholderia</taxon>
    </lineage>
</organism>
<evidence type="ECO:0000256" key="3">
    <source>
        <dbReference type="ARBA" id="ARBA00022630"/>
    </source>
</evidence>
<dbReference type="InterPro" id="IPR023753">
    <property type="entry name" value="FAD/NAD-binding_dom"/>
</dbReference>
<comment type="similarity">
    <text evidence="2">Belongs to the NADH dehydrogenase family.</text>
</comment>
<evidence type="ECO:0000256" key="5">
    <source>
        <dbReference type="ARBA" id="ARBA00023002"/>
    </source>
</evidence>
<comment type="cofactor">
    <cofactor evidence="1">
        <name>FAD</name>
        <dbReference type="ChEBI" id="CHEBI:57692"/>
    </cofactor>
</comment>
<feature type="domain" description="FAD/NAD(P)-binding" evidence="7">
    <location>
        <begin position="3"/>
        <end position="378"/>
    </location>
</feature>
<dbReference type="PRINTS" id="PR00411">
    <property type="entry name" value="PNDRDTASEI"/>
</dbReference>
<name>A0ABX8UTG3_9BURK</name>
<dbReference type="PRINTS" id="PR00368">
    <property type="entry name" value="FADPNR"/>
</dbReference>
<dbReference type="PANTHER" id="PTHR42913">
    <property type="entry name" value="APOPTOSIS-INDUCING FACTOR 1"/>
    <property type="match status" value="1"/>
</dbReference>
<dbReference type="RefSeq" id="WP_219801747.1">
    <property type="nucleotide sequence ID" value="NZ_CP080096.1"/>
</dbReference>
<keyword evidence="6" id="KW-0812">Transmembrane</keyword>
<reference evidence="8 9" key="1">
    <citation type="submission" date="2021-07" db="EMBL/GenBank/DDBJ databases">
        <title>Paraburkholderia edwinii protects Aspergillus sp. from phenazines by acting as a toxin sponge.</title>
        <authorList>
            <person name="Dahlstrom K.M."/>
            <person name="Newman D.K."/>
        </authorList>
    </citation>
    <scope>NUCLEOTIDE SEQUENCE [LARGE SCALE GENOMIC DNA]</scope>
    <source>
        <strain evidence="8 9">Pe01</strain>
    </source>
</reference>
<evidence type="ECO:0000256" key="4">
    <source>
        <dbReference type="ARBA" id="ARBA00022827"/>
    </source>
</evidence>
<keyword evidence="6" id="KW-0472">Membrane</keyword>
<keyword evidence="6" id="KW-1133">Transmembrane helix</keyword>
<evidence type="ECO:0000256" key="2">
    <source>
        <dbReference type="ARBA" id="ARBA00005272"/>
    </source>
</evidence>
<evidence type="ECO:0000313" key="8">
    <source>
        <dbReference type="EMBL" id="QYD72321.1"/>
    </source>
</evidence>
<dbReference type="Gene3D" id="3.50.50.100">
    <property type="match status" value="2"/>
</dbReference>
<gene>
    <name evidence="8" type="ORF">KZJ38_35935</name>
</gene>
<keyword evidence="4" id="KW-0274">FAD</keyword>
<sequence>MHRIVVVGGGAGGLELATRLGDRYGRGKRAENASVQVTLVDRYPTHVWKPLLHEVAAGSLDPFTQELPYAAQARWHGFDFQQGELTKLDRAAKRITLSAIADDDGAELLPQREIGYDTLVIAIGSTTHFFGVQGAKENSIALDTVPQAERFRKRLIAACVRAEYRTEHLGEQKAAQPQGEALDFAQAQAQAEAQAHAQAAAAQPDGPRIQVAIVGGGATGVELSAELRNTAHVLSAYGLHKLDPRHDIGIVLIEAGPRILPALQERVSTATTELLTKLGVQVMVGETVAEVAPGSVRTASGKTLRADLTVWAAGIKAPAVLGELDGLPVNRLGQLLVRRTLQTEIDDDIFALGDCAACPWPGNERNVPPRAQAAHQQASFLLRVIADRLAGRPLQEFTYRDFGSLVSLGHFSAVGNLMGGVIGGSMLIEGLFARFMYMSLYRLHIAALHGYARMVLDTFAHWLHRTTSPRVKLH</sequence>
<dbReference type="Proteomes" id="UP000826462">
    <property type="component" value="Chromosome 2"/>
</dbReference>
<dbReference type="InterPro" id="IPR051169">
    <property type="entry name" value="NADH-Q_oxidoreductase"/>
</dbReference>
<evidence type="ECO:0000256" key="6">
    <source>
        <dbReference type="SAM" id="Phobius"/>
    </source>
</evidence>
<keyword evidence="5" id="KW-0560">Oxidoreductase</keyword>
<keyword evidence="9" id="KW-1185">Reference proteome</keyword>
<evidence type="ECO:0000259" key="7">
    <source>
        <dbReference type="Pfam" id="PF07992"/>
    </source>
</evidence>
<accession>A0ABX8UTG3</accession>
<keyword evidence="3" id="KW-0285">Flavoprotein</keyword>
<dbReference type="SUPFAM" id="SSF51905">
    <property type="entry name" value="FAD/NAD(P)-binding domain"/>
    <property type="match status" value="1"/>
</dbReference>
<evidence type="ECO:0000256" key="1">
    <source>
        <dbReference type="ARBA" id="ARBA00001974"/>
    </source>
</evidence>
<dbReference type="Pfam" id="PF07992">
    <property type="entry name" value="Pyr_redox_2"/>
    <property type="match status" value="1"/>
</dbReference>
<protein>
    <submittedName>
        <fullName evidence="8">NAD(P)/FAD-dependent oxidoreductase</fullName>
    </submittedName>
</protein>
<evidence type="ECO:0000313" key="9">
    <source>
        <dbReference type="Proteomes" id="UP000826462"/>
    </source>
</evidence>
<dbReference type="InterPro" id="IPR036188">
    <property type="entry name" value="FAD/NAD-bd_sf"/>
</dbReference>
<proteinExistence type="inferred from homology"/>